<evidence type="ECO:0000313" key="3">
    <source>
        <dbReference type="EMBL" id="GJJ07850.1"/>
    </source>
</evidence>
<dbReference type="EMBL" id="BPWL01000002">
    <property type="protein sequence ID" value="GJJ07850.1"/>
    <property type="molecule type" value="Genomic_DNA"/>
</dbReference>
<sequence>MFFRLSVFLFALTALSHFVVFATPMGLGASSSRWAVLDVDTKNRVDGHTPGGHVQPGTFLPAVQLTSSQSSNNGNDTSAEASPPSVDNNSNDESGTSDNTPDTNSNEESSGSDDTSESGPSSSSSSSPDTSTPPPSVKTSAALPANIPTVILPAIVIILFAGSGLL</sequence>
<evidence type="ECO:0000256" key="1">
    <source>
        <dbReference type="SAM" id="MobiDB-lite"/>
    </source>
</evidence>
<gene>
    <name evidence="3" type="ORF">Clacol_002056</name>
</gene>
<comment type="caution">
    <text evidence="3">The sequence shown here is derived from an EMBL/GenBank/DDBJ whole genome shotgun (WGS) entry which is preliminary data.</text>
</comment>
<accession>A0AAV5A4B0</accession>
<feature type="compositionally biased region" description="Low complexity" evidence="1">
    <location>
        <begin position="117"/>
        <end position="130"/>
    </location>
</feature>
<proteinExistence type="predicted"/>
<feature type="chain" id="PRO_5043405618" evidence="2">
    <location>
        <begin position="23"/>
        <end position="166"/>
    </location>
</feature>
<keyword evidence="2" id="KW-0732">Signal</keyword>
<reference evidence="3" key="1">
    <citation type="submission" date="2021-10" db="EMBL/GenBank/DDBJ databases">
        <title>De novo Genome Assembly of Clathrus columnatus (Basidiomycota, Fungi) Using Illumina and Nanopore Sequence Data.</title>
        <authorList>
            <person name="Ogiso-Tanaka E."/>
            <person name="Itagaki H."/>
            <person name="Hosoya T."/>
            <person name="Hosaka K."/>
        </authorList>
    </citation>
    <scope>NUCLEOTIDE SEQUENCE</scope>
    <source>
        <strain evidence="3">MO-923</strain>
    </source>
</reference>
<dbReference type="AlphaFoldDB" id="A0AAV5A4B0"/>
<evidence type="ECO:0000256" key="2">
    <source>
        <dbReference type="SAM" id="SignalP"/>
    </source>
</evidence>
<feature type="signal peptide" evidence="2">
    <location>
        <begin position="1"/>
        <end position="22"/>
    </location>
</feature>
<dbReference type="Proteomes" id="UP001050691">
    <property type="component" value="Unassembled WGS sequence"/>
</dbReference>
<keyword evidence="4" id="KW-1185">Reference proteome</keyword>
<evidence type="ECO:0000313" key="4">
    <source>
        <dbReference type="Proteomes" id="UP001050691"/>
    </source>
</evidence>
<protein>
    <submittedName>
        <fullName evidence="3">Uncharacterized protein</fullName>
    </submittedName>
</protein>
<feature type="compositionally biased region" description="Polar residues" evidence="1">
    <location>
        <begin position="64"/>
        <end position="101"/>
    </location>
</feature>
<name>A0AAV5A4B0_9AGAM</name>
<feature type="region of interest" description="Disordered" evidence="1">
    <location>
        <begin position="46"/>
        <end position="141"/>
    </location>
</feature>
<organism evidence="3 4">
    <name type="scientific">Clathrus columnatus</name>
    <dbReference type="NCBI Taxonomy" id="1419009"/>
    <lineage>
        <taxon>Eukaryota</taxon>
        <taxon>Fungi</taxon>
        <taxon>Dikarya</taxon>
        <taxon>Basidiomycota</taxon>
        <taxon>Agaricomycotina</taxon>
        <taxon>Agaricomycetes</taxon>
        <taxon>Phallomycetidae</taxon>
        <taxon>Phallales</taxon>
        <taxon>Clathraceae</taxon>
        <taxon>Clathrus</taxon>
    </lineage>
</organism>